<evidence type="ECO:0000256" key="6">
    <source>
        <dbReference type="ARBA" id="ARBA00022759"/>
    </source>
</evidence>
<evidence type="ECO:0000256" key="3">
    <source>
        <dbReference type="ARBA" id="ARBA00010015"/>
    </source>
</evidence>
<comment type="similarity">
    <text evidence="3 13">Belongs to the XPF family.</text>
</comment>
<dbReference type="GO" id="GO:0000727">
    <property type="term" value="P:double-strand break repair via break-induced replication"/>
    <property type="evidence" value="ECO:0007669"/>
    <property type="project" value="UniProtKB-UniRule"/>
</dbReference>
<dbReference type="SMART" id="SM00891">
    <property type="entry name" value="ERCC4"/>
    <property type="match status" value="1"/>
</dbReference>
<accession>A0AAV1KSH7</accession>
<dbReference type="FunFam" id="3.40.50.10130:FF:000003">
    <property type="entry name" value="Crossover junction endonuclease MUS81"/>
    <property type="match status" value="1"/>
</dbReference>
<dbReference type="GO" id="GO:0031573">
    <property type="term" value="P:mitotic intra-S DNA damage checkpoint signaling"/>
    <property type="evidence" value="ECO:0007669"/>
    <property type="project" value="TreeGrafter"/>
</dbReference>
<evidence type="ECO:0000256" key="14">
    <source>
        <dbReference type="SAM" id="Coils"/>
    </source>
</evidence>
<feature type="coiled-coil region" evidence="14">
    <location>
        <begin position="22"/>
        <end position="49"/>
    </location>
</feature>
<dbReference type="Pfam" id="PF02732">
    <property type="entry name" value="ERCC4"/>
    <property type="match status" value="1"/>
</dbReference>
<dbReference type="FunFam" id="1.10.10.10:FF:000307">
    <property type="entry name" value="Crossover junction endonuclease MUS81"/>
    <property type="match status" value="1"/>
</dbReference>
<dbReference type="GO" id="GO:0048257">
    <property type="term" value="F:3'-flap endonuclease activity"/>
    <property type="evidence" value="ECO:0007669"/>
    <property type="project" value="TreeGrafter"/>
</dbReference>
<sequence>MDTIESGNRITLKRKRPNPIFQNWLEELHEEAKQKKSKLENMLETALASLSKYPLPLQTGAECAILNGFDKRLCLFLDKRLEVYNRSRNQLPLSTCSENNFIYDPNQPSTSKNSIGFSSPESPKATSKVYKPSYRSGGYAILIALFEHTKTNKRKSLNKDTIIEYAQKYCDDSFTVPSPDSFYTAWSNMQRLITKGLVKESNHNNEYSLTENGFVLANDLLKNSLETSTANDIIFTVESSSLNQLSYKEANNIEENVIQLDKNGIESANTSISSNIPETNNLQNANGLQMDPGSFDIILLIDKNETGGLTKKNDPTVVEFKKYPNLLHEYRSLKIGDFTWIARHKNYKDQEFVLPYIVERKRMDDLAASIKDGRFHEQKFRLRRCGIQNVIYLVENYGSNTNLGLPIQCLMQALANIRVVDGFTIHITKSLVFSARFLAILTKRLTVRYKNKKLIGSDKPPEQNVLMTFNYFNKSSAKNKALTVTEAFIKILLQLKGVSVEKAVAITSQYKTPHSLINAYKLCNQKEGELLLANLKYADLSRNVGPSVSKAIYQLFSKTA</sequence>
<comment type="subcellular location">
    <subcellularLocation>
        <location evidence="2 13">Nucleus</location>
    </subcellularLocation>
</comment>
<evidence type="ECO:0000256" key="8">
    <source>
        <dbReference type="ARBA" id="ARBA00022801"/>
    </source>
</evidence>
<dbReference type="Pfam" id="PF21292">
    <property type="entry name" value="EME1-MUS81_C"/>
    <property type="match status" value="1"/>
</dbReference>
<organism evidence="16 17">
    <name type="scientific">Parnassius mnemosyne</name>
    <name type="common">clouded apollo</name>
    <dbReference type="NCBI Taxonomy" id="213953"/>
    <lineage>
        <taxon>Eukaryota</taxon>
        <taxon>Metazoa</taxon>
        <taxon>Ecdysozoa</taxon>
        <taxon>Arthropoda</taxon>
        <taxon>Hexapoda</taxon>
        <taxon>Insecta</taxon>
        <taxon>Pterygota</taxon>
        <taxon>Neoptera</taxon>
        <taxon>Endopterygota</taxon>
        <taxon>Lepidoptera</taxon>
        <taxon>Glossata</taxon>
        <taxon>Ditrysia</taxon>
        <taxon>Papilionoidea</taxon>
        <taxon>Papilionidae</taxon>
        <taxon>Parnassiinae</taxon>
        <taxon>Parnassini</taxon>
        <taxon>Parnassius</taxon>
        <taxon>Driopa</taxon>
    </lineage>
</organism>
<protein>
    <recommendedName>
        <fullName evidence="13">Crossover junction endonuclease MUS81</fullName>
        <ecNumber evidence="13">3.1.22.-</ecNumber>
    </recommendedName>
</protein>
<keyword evidence="12 13" id="KW-0539">Nucleus</keyword>
<dbReference type="SUPFAM" id="SSF47802">
    <property type="entry name" value="DNA polymerase beta, N-terminal domain-like"/>
    <property type="match status" value="1"/>
</dbReference>
<keyword evidence="8 13" id="KW-0378">Hydrolase</keyword>
<keyword evidence="4 13" id="KW-0540">Nuclease</keyword>
<dbReference type="GO" id="GO:0006308">
    <property type="term" value="P:DNA catabolic process"/>
    <property type="evidence" value="ECO:0007669"/>
    <property type="project" value="UniProtKB-UniRule"/>
</dbReference>
<comment type="subunit">
    <text evidence="13">Interacts with EME1.</text>
</comment>
<evidence type="ECO:0000256" key="12">
    <source>
        <dbReference type="ARBA" id="ARBA00023242"/>
    </source>
</evidence>
<dbReference type="Gene3D" id="1.10.10.10">
    <property type="entry name" value="Winged helix-like DNA-binding domain superfamily/Winged helix DNA-binding domain"/>
    <property type="match status" value="1"/>
</dbReference>
<evidence type="ECO:0000256" key="13">
    <source>
        <dbReference type="RuleBase" id="RU369042"/>
    </source>
</evidence>
<evidence type="ECO:0000256" key="5">
    <source>
        <dbReference type="ARBA" id="ARBA00022723"/>
    </source>
</evidence>
<evidence type="ECO:0000313" key="17">
    <source>
        <dbReference type="Proteomes" id="UP001314205"/>
    </source>
</evidence>
<dbReference type="GO" id="GO:0048476">
    <property type="term" value="C:Holliday junction resolvase complex"/>
    <property type="evidence" value="ECO:0007669"/>
    <property type="project" value="UniProtKB-UniRule"/>
</dbReference>
<evidence type="ECO:0000256" key="4">
    <source>
        <dbReference type="ARBA" id="ARBA00022722"/>
    </source>
</evidence>
<dbReference type="GO" id="GO:0008821">
    <property type="term" value="F:crossover junction DNA endonuclease activity"/>
    <property type="evidence" value="ECO:0007669"/>
    <property type="project" value="UniProtKB-UniRule"/>
</dbReference>
<feature type="domain" description="ERCC4" evidence="15">
    <location>
        <begin position="298"/>
        <end position="398"/>
    </location>
</feature>
<evidence type="ECO:0000256" key="1">
    <source>
        <dbReference type="ARBA" id="ARBA00001946"/>
    </source>
</evidence>
<comment type="cofactor">
    <cofactor evidence="1 13">
        <name>Mg(2+)</name>
        <dbReference type="ChEBI" id="CHEBI:18420"/>
    </cofactor>
</comment>
<dbReference type="PANTHER" id="PTHR13451:SF0">
    <property type="entry name" value="CROSSOVER JUNCTION ENDONUCLEASE MUS81"/>
    <property type="match status" value="1"/>
</dbReference>
<dbReference type="InterPro" id="IPR036388">
    <property type="entry name" value="WH-like_DNA-bd_sf"/>
</dbReference>
<evidence type="ECO:0000259" key="15">
    <source>
        <dbReference type="SMART" id="SM00891"/>
    </source>
</evidence>
<dbReference type="InterPro" id="IPR047417">
    <property type="entry name" value="WHD_MUS81"/>
</dbReference>
<dbReference type="CDD" id="cd20074">
    <property type="entry name" value="XPF_nuclease_Mus81"/>
    <property type="match status" value="1"/>
</dbReference>
<keyword evidence="9 13" id="KW-0460">Magnesium</keyword>
<evidence type="ECO:0000256" key="7">
    <source>
        <dbReference type="ARBA" id="ARBA00022763"/>
    </source>
</evidence>
<comment type="function">
    <text evidence="13">Interacts with EME1 to form a DNA structure-specific endonuclease with substrate preference for branched DNA structures with a 5'-end at the branch nick. Typical substrates include 3'-flap structures, D-loops, replication forks and nicked Holliday junctions. May be required in mitosis for the processing of stalled or collapsed replication fork intermediates. May be required in meiosis for the repair of meiosis-specific double strand breaks subsequent to single-end invasion (SEI).</text>
</comment>
<dbReference type="EMBL" id="CAVLGL010000079">
    <property type="protein sequence ID" value="CAK1585584.1"/>
    <property type="molecule type" value="Genomic_DNA"/>
</dbReference>
<dbReference type="Pfam" id="PF14716">
    <property type="entry name" value="HHH_8"/>
    <property type="match status" value="1"/>
</dbReference>
<dbReference type="Pfam" id="PF21136">
    <property type="entry name" value="WHD_MUS81"/>
    <property type="match status" value="1"/>
</dbReference>
<dbReference type="GO" id="GO:0000712">
    <property type="term" value="P:resolution of meiotic recombination intermediates"/>
    <property type="evidence" value="ECO:0007669"/>
    <property type="project" value="TreeGrafter"/>
</dbReference>
<dbReference type="Gene3D" id="3.40.50.10130">
    <property type="match status" value="1"/>
</dbReference>
<evidence type="ECO:0000256" key="9">
    <source>
        <dbReference type="ARBA" id="ARBA00022842"/>
    </source>
</evidence>
<gene>
    <name evidence="16" type="ORF">PARMNEM_LOCUS6646</name>
</gene>
<dbReference type="InterPro" id="IPR006166">
    <property type="entry name" value="ERCC4_domain"/>
</dbReference>
<dbReference type="EC" id="3.1.22.-" evidence="13"/>
<dbReference type="GO" id="GO:0046872">
    <property type="term" value="F:metal ion binding"/>
    <property type="evidence" value="ECO:0007669"/>
    <property type="project" value="UniProtKB-UniRule"/>
</dbReference>
<dbReference type="InterPro" id="IPR027421">
    <property type="entry name" value="DNA_pol_lamdba_lyase_dom_sf"/>
</dbReference>
<dbReference type="AlphaFoldDB" id="A0AAV1KSH7"/>
<dbReference type="GO" id="GO:0005634">
    <property type="term" value="C:nucleus"/>
    <property type="evidence" value="ECO:0007669"/>
    <property type="project" value="UniProtKB-SubCell"/>
</dbReference>
<comment type="caution">
    <text evidence="16">The sequence shown here is derived from an EMBL/GenBank/DDBJ whole genome shotgun (WGS) entry which is preliminary data.</text>
</comment>
<dbReference type="InterPro" id="IPR042530">
    <property type="entry name" value="EME1/EME2_C"/>
</dbReference>
<keyword evidence="7 13" id="KW-0227">DNA damage</keyword>
<dbReference type="GO" id="GO:0003677">
    <property type="term" value="F:DNA binding"/>
    <property type="evidence" value="ECO:0007669"/>
    <property type="project" value="UniProtKB-UniRule"/>
</dbReference>
<dbReference type="InterPro" id="IPR010996">
    <property type="entry name" value="HHH_MUS81"/>
</dbReference>
<name>A0AAV1KSH7_9NEOP</name>
<dbReference type="Proteomes" id="UP001314205">
    <property type="component" value="Unassembled WGS sequence"/>
</dbReference>
<dbReference type="PANTHER" id="PTHR13451">
    <property type="entry name" value="CLASS II CROSSOVER JUNCTION ENDONUCLEASE MUS81"/>
    <property type="match status" value="1"/>
</dbReference>
<keyword evidence="6 13" id="KW-0255">Endonuclease</keyword>
<evidence type="ECO:0000313" key="16">
    <source>
        <dbReference type="EMBL" id="CAK1585584.1"/>
    </source>
</evidence>
<reference evidence="16 17" key="1">
    <citation type="submission" date="2023-11" db="EMBL/GenBank/DDBJ databases">
        <authorList>
            <person name="Hedman E."/>
            <person name="Englund M."/>
            <person name="Stromberg M."/>
            <person name="Nyberg Akerstrom W."/>
            <person name="Nylinder S."/>
            <person name="Jareborg N."/>
            <person name="Kallberg Y."/>
            <person name="Kronander E."/>
        </authorList>
    </citation>
    <scope>NUCLEOTIDE SEQUENCE [LARGE SCALE GENOMIC DNA]</scope>
</reference>
<evidence type="ECO:0000256" key="10">
    <source>
        <dbReference type="ARBA" id="ARBA00023172"/>
    </source>
</evidence>
<keyword evidence="5 13" id="KW-0479">Metal-binding</keyword>
<dbReference type="InterPro" id="IPR033309">
    <property type="entry name" value="Mus81"/>
</dbReference>
<evidence type="ECO:0000256" key="11">
    <source>
        <dbReference type="ARBA" id="ARBA00023204"/>
    </source>
</evidence>
<keyword evidence="17" id="KW-1185">Reference proteome</keyword>
<dbReference type="InterPro" id="IPR047416">
    <property type="entry name" value="XPF_nuclease_Mus81"/>
</dbReference>
<dbReference type="CDD" id="cd21036">
    <property type="entry name" value="WH_MUS81"/>
    <property type="match status" value="1"/>
</dbReference>
<dbReference type="Gene3D" id="1.10.150.670">
    <property type="entry name" value="Crossover junction endonuclease EME1, DNA-binding domain"/>
    <property type="match status" value="1"/>
</dbReference>
<keyword evidence="11 13" id="KW-0234">DNA repair</keyword>
<dbReference type="Gene3D" id="1.10.150.110">
    <property type="entry name" value="DNA polymerase beta, N-terminal domain-like"/>
    <property type="match status" value="1"/>
</dbReference>
<dbReference type="SUPFAM" id="SSF52980">
    <property type="entry name" value="Restriction endonuclease-like"/>
    <property type="match status" value="1"/>
</dbReference>
<evidence type="ECO:0000256" key="2">
    <source>
        <dbReference type="ARBA" id="ARBA00004123"/>
    </source>
</evidence>
<proteinExistence type="inferred from homology"/>
<dbReference type="InterPro" id="IPR011335">
    <property type="entry name" value="Restrct_endonuc-II-like"/>
</dbReference>
<keyword evidence="10 13" id="KW-0233">DNA recombination</keyword>
<keyword evidence="14" id="KW-0175">Coiled coil</keyword>